<comment type="caution">
    <text evidence="1">The sequence shown here is derived from an EMBL/GenBank/DDBJ whole genome shotgun (WGS) entry which is preliminary data.</text>
</comment>
<dbReference type="EMBL" id="MDEO01000035">
    <property type="protein sequence ID" value="OCX15051.1"/>
    <property type="molecule type" value="Genomic_DNA"/>
</dbReference>
<dbReference type="RefSeq" id="WP_024926468.1">
    <property type="nucleotide sequence ID" value="NZ_MDEO01000035.1"/>
</dbReference>
<proteinExistence type="predicted"/>
<dbReference type="AlphaFoldDB" id="A0A1C2DJU7"/>
<sequence length="108" mass="12708">MFIDALALLFAADHSRRNPKRRRGNRTPTRYLERRKPLGLGSEFARRIDDELNRGLCWAFAASGTTLFKIAARLARNGILTRRQSLRLMCWSTRLHRIAIMLLRRKDW</sequence>
<keyword evidence="2" id="KW-1185">Reference proteome</keyword>
<accession>A0A1C2DJU7</accession>
<dbReference type="Proteomes" id="UP000094412">
    <property type="component" value="Unassembled WGS sequence"/>
</dbReference>
<protein>
    <submittedName>
        <fullName evidence="1">Uncharacterized protein</fullName>
    </submittedName>
</protein>
<evidence type="ECO:0000313" key="2">
    <source>
        <dbReference type="Proteomes" id="UP000094412"/>
    </source>
</evidence>
<reference evidence="1 2" key="1">
    <citation type="submission" date="2016-08" db="EMBL/GenBank/DDBJ databases">
        <title>Whole genome sequence of Mesorhizobium sp. strain UASWS1009 isolated from industrial sewage.</title>
        <authorList>
            <person name="Crovadore J."/>
            <person name="Calmin G."/>
            <person name="Chablais R."/>
            <person name="Cochard B."/>
            <person name="Lefort F."/>
        </authorList>
    </citation>
    <scope>NUCLEOTIDE SEQUENCE [LARGE SCALE GENOMIC DNA]</scope>
    <source>
        <strain evidence="1 2">UASWS1009</strain>
    </source>
</reference>
<evidence type="ECO:0000313" key="1">
    <source>
        <dbReference type="EMBL" id="OCX15051.1"/>
    </source>
</evidence>
<dbReference type="STRING" id="1566387.QV13_21925"/>
<dbReference type="OrthoDB" id="8100092at2"/>
<name>A0A1C2DJU7_9HYPH</name>
<organism evidence="1 2">
    <name type="scientific">Mesorhizobium hungaricum</name>
    <dbReference type="NCBI Taxonomy" id="1566387"/>
    <lineage>
        <taxon>Bacteria</taxon>
        <taxon>Pseudomonadati</taxon>
        <taxon>Pseudomonadota</taxon>
        <taxon>Alphaproteobacteria</taxon>
        <taxon>Hyphomicrobiales</taxon>
        <taxon>Phyllobacteriaceae</taxon>
        <taxon>Mesorhizobium</taxon>
    </lineage>
</organism>
<gene>
    <name evidence="1" type="ORF">QV13_21925</name>
</gene>